<proteinExistence type="predicted"/>
<name>A0A1D7XFB2_9CAUD</name>
<evidence type="ECO:0000256" key="1">
    <source>
        <dbReference type="SAM" id="Coils"/>
    </source>
</evidence>
<evidence type="ECO:0000313" key="3">
    <source>
        <dbReference type="Proteomes" id="UP000225358"/>
    </source>
</evidence>
<accession>A0A1D7XFB2</accession>
<gene>
    <name evidence="2" type="ORF">ESCO13_00104</name>
</gene>
<sequence length="108" mass="12465">MGIDIEWRMLQGAPLNKWEEAVGEDPRIEEEFDGDFNWFLQEGLDLSRISPFYDADESYCIYGLDLEGGEGSIAVDLEQLNENAKEAYAKLLEKYNIKTETIISQHVW</sequence>
<keyword evidence="1" id="KW-0175">Coiled coil</keyword>
<reference evidence="2" key="1">
    <citation type="submission" date="2017-02" db="EMBL/GenBank/DDBJ databases">
        <title>Complete genome sequence of two Escherichia coli phages, vB_EcoM_ ESCO5 and vB_EcoM_ESCO13, which are related to phAPEC8.</title>
        <authorList>
            <person name="Trotereau A."/>
            <person name="Gonnet M."/>
            <person name="Viardot A."/>
            <person name="Lalmanach A.-C."/>
            <person name="Guabiraba R."/>
            <person name="Chanteloup N."/>
            <person name="Schouler C."/>
        </authorList>
    </citation>
    <scope>NUCLEOTIDE SEQUENCE [LARGE SCALE GENOMIC DNA]</scope>
</reference>
<protein>
    <submittedName>
        <fullName evidence="2">Uncharacterized protein</fullName>
    </submittedName>
</protein>
<dbReference type="EMBL" id="KX552041">
    <property type="protein sequence ID" value="AOQ27240.1"/>
    <property type="molecule type" value="Genomic_DNA"/>
</dbReference>
<keyword evidence="3" id="KW-1185">Reference proteome</keyword>
<evidence type="ECO:0000313" key="2">
    <source>
        <dbReference type="EMBL" id="AOQ27240.1"/>
    </source>
</evidence>
<feature type="coiled-coil region" evidence="1">
    <location>
        <begin position="74"/>
        <end position="101"/>
    </location>
</feature>
<organism evidence="2 3">
    <name type="scientific">Escherichia phage ESCO13</name>
    <dbReference type="NCBI Taxonomy" id="1881104"/>
    <lineage>
        <taxon>Viruses</taxon>
        <taxon>Duplodnaviria</taxon>
        <taxon>Heunggongvirae</taxon>
        <taxon>Uroviricota</taxon>
        <taxon>Caudoviricetes</taxon>
        <taxon>Stephanstirmvirinae</taxon>
        <taxon>Phapecoctavirus</taxon>
        <taxon>Phapecoctavirus ESCO13</taxon>
    </lineage>
</organism>
<dbReference type="Proteomes" id="UP000225358">
    <property type="component" value="Segment"/>
</dbReference>